<protein>
    <recommendedName>
        <fullName evidence="3">Proteasome assembly chaperone 3</fullName>
    </recommendedName>
</protein>
<dbReference type="EMBL" id="LR899009">
    <property type="protein sequence ID" value="CAD7079756.1"/>
    <property type="molecule type" value="Genomic_DNA"/>
</dbReference>
<dbReference type="InParanoid" id="A0A7R8YNZ1"/>
<dbReference type="OrthoDB" id="5839at2759"/>
<gene>
    <name evidence="1" type="ORF">HERILL_LOCUS2956</name>
</gene>
<evidence type="ECO:0000313" key="1">
    <source>
        <dbReference type="EMBL" id="CAD7079756.1"/>
    </source>
</evidence>
<dbReference type="InterPro" id="IPR053720">
    <property type="entry name" value="Psm_Assembly_Chaperone"/>
</dbReference>
<sequence length="129" mass="14771">MDETKPAVFDRLCSAEINGVHTNFVFQQFQNKIFLLITQNRKIGNVFTVRFEAENLEDYPFGETPAVTPPLNIIHFFGEDTDEIRSAVQFIICNSKLKRSTKEVMISLGLNEINGKCLKEIVEFLENLV</sequence>
<keyword evidence="2" id="KW-1185">Reference proteome</keyword>
<name>A0A7R8YNZ1_HERIL</name>
<organism evidence="1 2">
    <name type="scientific">Hermetia illucens</name>
    <name type="common">Black soldier fly</name>
    <dbReference type="NCBI Taxonomy" id="343691"/>
    <lineage>
        <taxon>Eukaryota</taxon>
        <taxon>Metazoa</taxon>
        <taxon>Ecdysozoa</taxon>
        <taxon>Arthropoda</taxon>
        <taxon>Hexapoda</taxon>
        <taxon>Insecta</taxon>
        <taxon>Pterygota</taxon>
        <taxon>Neoptera</taxon>
        <taxon>Endopterygota</taxon>
        <taxon>Diptera</taxon>
        <taxon>Brachycera</taxon>
        <taxon>Stratiomyomorpha</taxon>
        <taxon>Stratiomyidae</taxon>
        <taxon>Hermetiinae</taxon>
        <taxon>Hermetia</taxon>
    </lineage>
</organism>
<dbReference type="Pfam" id="PF10178">
    <property type="entry name" value="PAC3"/>
    <property type="match status" value="1"/>
</dbReference>
<dbReference type="InterPro" id="IPR018788">
    <property type="entry name" value="Proteasome_assmbl_chp_3"/>
</dbReference>
<dbReference type="PANTHER" id="PTHR31051">
    <property type="entry name" value="PROTEASOME ASSEMBLY CHAPERONE 3"/>
    <property type="match status" value="1"/>
</dbReference>
<dbReference type="PANTHER" id="PTHR31051:SF1">
    <property type="entry name" value="PROTEASOME ASSEMBLY CHAPERONE 3"/>
    <property type="match status" value="1"/>
</dbReference>
<proteinExistence type="predicted"/>
<accession>A0A7R8YNZ1</accession>
<dbReference type="GO" id="GO:0043248">
    <property type="term" value="P:proteasome assembly"/>
    <property type="evidence" value="ECO:0007669"/>
    <property type="project" value="InterPro"/>
</dbReference>
<evidence type="ECO:0000313" key="2">
    <source>
        <dbReference type="Proteomes" id="UP000594454"/>
    </source>
</evidence>
<reference evidence="1 2" key="1">
    <citation type="submission" date="2020-11" db="EMBL/GenBank/DDBJ databases">
        <authorList>
            <person name="Wallbank WR R."/>
            <person name="Pardo Diaz C."/>
            <person name="Kozak K."/>
            <person name="Martin S."/>
            <person name="Jiggins C."/>
            <person name="Moest M."/>
            <person name="Warren A I."/>
            <person name="Generalovic N T."/>
            <person name="Byers J.R.P. K."/>
            <person name="Montejo-Kovacevich G."/>
            <person name="Yen C E."/>
        </authorList>
    </citation>
    <scope>NUCLEOTIDE SEQUENCE [LARGE SCALE GENOMIC DNA]</scope>
</reference>
<dbReference type="Gene3D" id="3.30.230.90">
    <property type="match status" value="1"/>
</dbReference>
<dbReference type="OMA" id="HGFANKW"/>
<dbReference type="Proteomes" id="UP000594454">
    <property type="component" value="Chromosome 1"/>
</dbReference>
<evidence type="ECO:0008006" key="3">
    <source>
        <dbReference type="Google" id="ProtNLM"/>
    </source>
</evidence>
<dbReference type="AlphaFoldDB" id="A0A7R8YNZ1"/>